<evidence type="ECO:0000256" key="2">
    <source>
        <dbReference type="SAM" id="SignalP"/>
    </source>
</evidence>
<dbReference type="Pfam" id="PF03548">
    <property type="entry name" value="LolA"/>
    <property type="match status" value="1"/>
</dbReference>
<gene>
    <name evidence="3" type="ORF">BJF95_00930</name>
</gene>
<dbReference type="InterPro" id="IPR029046">
    <property type="entry name" value="LolA/LolB/LppX"/>
</dbReference>
<dbReference type="SUPFAM" id="SSF89392">
    <property type="entry name" value="Prokaryotic lipoproteins and lipoprotein localization factors"/>
    <property type="match status" value="1"/>
</dbReference>
<accession>A0A1Q8ZLF0</accession>
<feature type="signal peptide" evidence="2">
    <location>
        <begin position="1"/>
        <end position="43"/>
    </location>
</feature>
<dbReference type="PANTHER" id="PTHR35869:SF1">
    <property type="entry name" value="OUTER-MEMBRANE LIPOPROTEIN CARRIER PROTEIN"/>
    <property type="match status" value="1"/>
</dbReference>
<comment type="caution">
    <text evidence="3">The sequence shown here is derived from an EMBL/GenBank/DDBJ whole genome shotgun (WGS) entry which is preliminary data.</text>
</comment>
<dbReference type="NCBIfam" id="TIGR01409">
    <property type="entry name" value="TAT_signal_seq"/>
    <property type="match status" value="1"/>
</dbReference>
<evidence type="ECO:0000256" key="1">
    <source>
        <dbReference type="ARBA" id="ARBA00022729"/>
    </source>
</evidence>
<dbReference type="Gene3D" id="2.50.20.10">
    <property type="entry name" value="Lipoprotein localisation LolA/LolB/LppX"/>
    <property type="match status" value="1"/>
</dbReference>
<organism evidence="3 4">
    <name type="scientific">Rhizobium oryziradicis</name>
    <dbReference type="NCBI Taxonomy" id="1867956"/>
    <lineage>
        <taxon>Bacteria</taxon>
        <taxon>Pseudomonadati</taxon>
        <taxon>Pseudomonadota</taxon>
        <taxon>Alphaproteobacteria</taxon>
        <taxon>Hyphomicrobiales</taxon>
        <taxon>Rhizobiaceae</taxon>
        <taxon>Rhizobium/Agrobacterium group</taxon>
        <taxon>Rhizobium</taxon>
    </lineage>
</organism>
<evidence type="ECO:0000313" key="3">
    <source>
        <dbReference type="EMBL" id="OLP42721.1"/>
    </source>
</evidence>
<dbReference type="InterPro" id="IPR019546">
    <property type="entry name" value="TAT_signal_bac_arc"/>
</dbReference>
<name>A0A1Q8ZLF0_9HYPH</name>
<sequence length="222" mass="24659">MKENRMREKQAAAAGSSCFNRRGFLGLSAAVAASLASGSPVFAQATSSTAQKIADHFASVKTMMGEFVQFGPRGDQTAGKFYLERPGKLRFNYEQPSPMRVISDGRNVAIGNTKMKTWDVYPLSKTPLSLLLSDRIDLGHQMVRQVKEEQDLTTIVLGDKSIFGDQTITLMFDPKTFELRQWTVTDAQGKDTSVMIFNVQQGVNFDDKVFQVPYDEINKRGG</sequence>
<proteinExistence type="predicted"/>
<evidence type="ECO:0008006" key="5">
    <source>
        <dbReference type="Google" id="ProtNLM"/>
    </source>
</evidence>
<feature type="chain" id="PRO_5010221576" description="Outer membrane lipoprotein carrier protein LolA" evidence="2">
    <location>
        <begin position="44"/>
        <end position="222"/>
    </location>
</feature>
<dbReference type="InterPro" id="IPR006311">
    <property type="entry name" value="TAT_signal"/>
</dbReference>
<dbReference type="CDD" id="cd16325">
    <property type="entry name" value="LolA"/>
    <property type="match status" value="1"/>
</dbReference>
<reference evidence="3 4" key="1">
    <citation type="submission" date="2016-09" db="EMBL/GenBank/DDBJ databases">
        <title>Rhizobium oryziradicis sp. nov., isolated from the root of rice.</title>
        <authorList>
            <person name="Zhao J."/>
            <person name="Zhang X."/>
        </authorList>
    </citation>
    <scope>NUCLEOTIDE SEQUENCE [LARGE SCALE GENOMIC DNA]</scope>
    <source>
        <strain evidence="3 4">N19</strain>
    </source>
</reference>
<dbReference type="PANTHER" id="PTHR35869">
    <property type="entry name" value="OUTER-MEMBRANE LIPOPROTEIN CARRIER PROTEIN"/>
    <property type="match status" value="1"/>
</dbReference>
<protein>
    <recommendedName>
        <fullName evidence="5">Outer membrane lipoprotein carrier protein LolA</fullName>
    </recommendedName>
</protein>
<keyword evidence="4" id="KW-1185">Reference proteome</keyword>
<dbReference type="AlphaFoldDB" id="A0A1Q8ZLF0"/>
<keyword evidence="1 2" id="KW-0732">Signal</keyword>
<evidence type="ECO:0000313" key="4">
    <source>
        <dbReference type="Proteomes" id="UP000186894"/>
    </source>
</evidence>
<dbReference type="OrthoDB" id="9800501at2"/>
<dbReference type="Proteomes" id="UP000186894">
    <property type="component" value="Unassembled WGS sequence"/>
</dbReference>
<dbReference type="InterPro" id="IPR004564">
    <property type="entry name" value="OM_lipoprot_carrier_LolA-like"/>
</dbReference>
<dbReference type="PROSITE" id="PS51318">
    <property type="entry name" value="TAT"/>
    <property type="match status" value="1"/>
</dbReference>
<dbReference type="STRING" id="1867956.BJF95_00930"/>
<dbReference type="EMBL" id="MKIM01000031">
    <property type="protein sequence ID" value="OLP42721.1"/>
    <property type="molecule type" value="Genomic_DNA"/>
</dbReference>
<dbReference type="RefSeq" id="WP_075641415.1">
    <property type="nucleotide sequence ID" value="NZ_MKIM01000031.1"/>
</dbReference>